<evidence type="ECO:0000256" key="1">
    <source>
        <dbReference type="SAM" id="MobiDB-lite"/>
    </source>
</evidence>
<feature type="region of interest" description="Disordered" evidence="1">
    <location>
        <begin position="24"/>
        <end position="49"/>
    </location>
</feature>
<comment type="caution">
    <text evidence="2">The sequence shown here is derived from an EMBL/GenBank/DDBJ whole genome shotgun (WGS) entry which is preliminary data.</text>
</comment>
<sequence length="69" mass="8424">MRTVRTVYDERHLRSVLNEYTEHYNNHRPHQSRHQRSPDQDEHVVVPLEGRIQRRRVPCRAINDSRRAV</sequence>
<protein>
    <recommendedName>
        <fullName evidence="4">Integrase catalytic domain-containing protein</fullName>
    </recommendedName>
</protein>
<evidence type="ECO:0000313" key="2">
    <source>
        <dbReference type="EMBL" id="MFI6505922.1"/>
    </source>
</evidence>
<organism evidence="2 3">
    <name type="scientific">Nonomuraea typhae</name>
    <dbReference type="NCBI Taxonomy" id="2603600"/>
    <lineage>
        <taxon>Bacteria</taxon>
        <taxon>Bacillati</taxon>
        <taxon>Actinomycetota</taxon>
        <taxon>Actinomycetes</taxon>
        <taxon>Streptosporangiales</taxon>
        <taxon>Streptosporangiaceae</taxon>
        <taxon>Nonomuraea</taxon>
    </lineage>
</organism>
<name>A0ABW7ZDB1_9ACTN</name>
<evidence type="ECO:0008006" key="4">
    <source>
        <dbReference type="Google" id="ProtNLM"/>
    </source>
</evidence>
<proteinExistence type="predicted"/>
<dbReference type="EMBL" id="JBITGY010000028">
    <property type="protein sequence ID" value="MFI6505922.1"/>
    <property type="molecule type" value="Genomic_DNA"/>
</dbReference>
<reference evidence="2 3" key="1">
    <citation type="submission" date="2024-10" db="EMBL/GenBank/DDBJ databases">
        <title>The Natural Products Discovery Center: Release of the First 8490 Sequenced Strains for Exploring Actinobacteria Biosynthetic Diversity.</title>
        <authorList>
            <person name="Kalkreuter E."/>
            <person name="Kautsar S.A."/>
            <person name="Yang D."/>
            <person name="Bader C.D."/>
            <person name="Teijaro C.N."/>
            <person name="Fluegel L."/>
            <person name="Davis C.M."/>
            <person name="Simpson J.R."/>
            <person name="Lauterbach L."/>
            <person name="Steele A.D."/>
            <person name="Gui C."/>
            <person name="Meng S."/>
            <person name="Li G."/>
            <person name="Viehrig K."/>
            <person name="Ye F."/>
            <person name="Su P."/>
            <person name="Kiefer A.F."/>
            <person name="Nichols A."/>
            <person name="Cepeda A.J."/>
            <person name="Yan W."/>
            <person name="Fan B."/>
            <person name="Jiang Y."/>
            <person name="Adhikari A."/>
            <person name="Zheng C.-J."/>
            <person name="Schuster L."/>
            <person name="Cowan T.M."/>
            <person name="Smanski M.J."/>
            <person name="Chevrette M.G."/>
            <person name="De Carvalho L.P.S."/>
            <person name="Shen B."/>
        </authorList>
    </citation>
    <scope>NUCLEOTIDE SEQUENCE [LARGE SCALE GENOMIC DNA]</scope>
    <source>
        <strain evidence="2 3">NPDC050545</strain>
    </source>
</reference>
<keyword evidence="3" id="KW-1185">Reference proteome</keyword>
<gene>
    <name evidence="2" type="ORF">ACIBG2_51715</name>
</gene>
<evidence type="ECO:0000313" key="3">
    <source>
        <dbReference type="Proteomes" id="UP001612741"/>
    </source>
</evidence>
<accession>A0ABW7ZDB1</accession>
<dbReference type="RefSeq" id="WP_397092402.1">
    <property type="nucleotide sequence ID" value="NZ_JBITGY010000028.1"/>
</dbReference>
<feature type="compositionally biased region" description="Basic residues" evidence="1">
    <location>
        <begin position="26"/>
        <end position="35"/>
    </location>
</feature>
<dbReference type="Proteomes" id="UP001612741">
    <property type="component" value="Unassembled WGS sequence"/>
</dbReference>